<evidence type="ECO:0000256" key="16">
    <source>
        <dbReference type="RuleBase" id="RU368008"/>
    </source>
</evidence>
<evidence type="ECO:0000313" key="20">
    <source>
        <dbReference type="EMBL" id="CAF4042197.1"/>
    </source>
</evidence>
<keyword evidence="8" id="KW-0999">Mitochondrion inner membrane</keyword>
<dbReference type="Pfam" id="PF00153">
    <property type="entry name" value="Mito_carr"/>
    <property type="match status" value="3"/>
</dbReference>
<evidence type="ECO:0000256" key="1">
    <source>
        <dbReference type="ARBA" id="ARBA00004448"/>
    </source>
</evidence>
<evidence type="ECO:0000256" key="2">
    <source>
        <dbReference type="ARBA" id="ARBA00006375"/>
    </source>
</evidence>
<keyword evidence="4 15" id="KW-0813">Transport</keyword>
<keyword evidence="7" id="KW-0677">Repeat</keyword>
<accession>A0A814Z8H7</accession>
<dbReference type="OrthoDB" id="270584at2759"/>
<dbReference type="Proteomes" id="UP000663829">
    <property type="component" value="Unassembled WGS sequence"/>
</dbReference>
<keyword evidence="6 14" id="KW-0812">Transmembrane</keyword>
<feature type="repeat" description="Solcar" evidence="14">
    <location>
        <begin position="96"/>
        <end position="194"/>
    </location>
</feature>
<comment type="catalytic activity">
    <reaction evidence="12">
        <text>ADP(in) + ATP(out) = ADP(out) + ATP(in)</text>
        <dbReference type="Rhea" id="RHEA:34999"/>
        <dbReference type="ChEBI" id="CHEBI:30616"/>
        <dbReference type="ChEBI" id="CHEBI:456216"/>
    </reaction>
    <physiologicalReaction direction="left-to-right" evidence="12">
        <dbReference type="Rhea" id="RHEA:35000"/>
    </physiologicalReaction>
</comment>
<evidence type="ECO:0000256" key="6">
    <source>
        <dbReference type="ARBA" id="ARBA00022692"/>
    </source>
</evidence>
<evidence type="ECO:0000256" key="4">
    <source>
        <dbReference type="ARBA" id="ARBA00022448"/>
    </source>
</evidence>
<dbReference type="SUPFAM" id="SSF103506">
    <property type="entry name" value="Mitochondrial carrier"/>
    <property type="match status" value="1"/>
</dbReference>
<dbReference type="InterPro" id="IPR002067">
    <property type="entry name" value="MCP"/>
</dbReference>
<evidence type="ECO:0000313" key="18">
    <source>
        <dbReference type="EMBL" id="CAF1238978.1"/>
    </source>
</evidence>
<dbReference type="EMBL" id="CAJNOK010015889">
    <property type="protein sequence ID" value="CAF1234060.1"/>
    <property type="molecule type" value="Genomic_DNA"/>
</dbReference>
<dbReference type="GO" id="GO:0005743">
    <property type="term" value="C:mitochondrial inner membrane"/>
    <property type="evidence" value="ECO:0007669"/>
    <property type="project" value="UniProtKB-SubCell"/>
</dbReference>
<dbReference type="AlphaFoldDB" id="A0A814Z8H7"/>
<reference evidence="18" key="1">
    <citation type="submission" date="2021-02" db="EMBL/GenBank/DDBJ databases">
        <authorList>
            <person name="Nowell W R."/>
        </authorList>
    </citation>
    <scope>NUCLEOTIDE SEQUENCE</scope>
</reference>
<dbReference type="EMBL" id="CAJOBC010009972">
    <property type="protein sequence ID" value="CAF4001153.1"/>
    <property type="molecule type" value="Genomic_DNA"/>
</dbReference>
<dbReference type="EMBL" id="CAJNOQ010009967">
    <property type="protein sequence ID" value="CAF1238978.1"/>
    <property type="molecule type" value="Genomic_DNA"/>
</dbReference>
<comment type="function">
    <text evidence="16">Catalyzes the exchange of ADP and ATP across the membrane.</text>
</comment>
<evidence type="ECO:0000256" key="8">
    <source>
        <dbReference type="ARBA" id="ARBA00022792"/>
    </source>
</evidence>
<evidence type="ECO:0000313" key="21">
    <source>
        <dbReference type="Proteomes" id="UP000663829"/>
    </source>
</evidence>
<organism evidence="18 21">
    <name type="scientific">Didymodactylos carnosus</name>
    <dbReference type="NCBI Taxonomy" id="1234261"/>
    <lineage>
        <taxon>Eukaryota</taxon>
        <taxon>Metazoa</taxon>
        <taxon>Spiralia</taxon>
        <taxon>Gnathifera</taxon>
        <taxon>Rotifera</taxon>
        <taxon>Eurotatoria</taxon>
        <taxon>Bdelloidea</taxon>
        <taxon>Philodinida</taxon>
        <taxon>Philodinidae</taxon>
        <taxon>Didymodactylos</taxon>
    </lineage>
</organism>
<evidence type="ECO:0000256" key="13">
    <source>
        <dbReference type="ARBA" id="ARBA00045250"/>
    </source>
</evidence>
<dbReference type="Proteomes" id="UP000682733">
    <property type="component" value="Unassembled WGS sequence"/>
</dbReference>
<protein>
    <recommendedName>
        <fullName evidence="16">ADP/ATP translocase</fullName>
    </recommendedName>
    <alternativeName>
        <fullName evidence="16">ADP,ATP carrier protein</fullName>
    </alternativeName>
</protein>
<evidence type="ECO:0000256" key="15">
    <source>
        <dbReference type="RuleBase" id="RU000488"/>
    </source>
</evidence>
<comment type="subcellular location">
    <subcellularLocation>
        <location evidence="16">Membrane</location>
        <topology evidence="16">Multi-pass membrane protein</topology>
    </subcellularLocation>
    <subcellularLocation>
        <location evidence="1">Mitochondrion inner membrane</location>
        <topology evidence="1">Multi-pass membrane protein</topology>
    </subcellularLocation>
</comment>
<keyword evidence="10" id="KW-0496">Mitochondrion</keyword>
<dbReference type="GO" id="GO:1901029">
    <property type="term" value="P:negative regulation of mitochondrial outer membrane permeabilization involved in apoptotic signaling pathway"/>
    <property type="evidence" value="ECO:0007669"/>
    <property type="project" value="TreeGrafter"/>
</dbReference>
<dbReference type="Gene3D" id="1.50.40.10">
    <property type="entry name" value="Mitochondrial carrier domain"/>
    <property type="match status" value="1"/>
</dbReference>
<comment type="caution">
    <text evidence="18">The sequence shown here is derived from an EMBL/GenBank/DDBJ whole genome shotgun (WGS) entry which is preliminary data.</text>
</comment>
<comment type="function">
    <text evidence="13">ADP:ATP antiporter that mediates import of ADP into the mitochondrial matrix for ATP synthesis, and export of ATP out to fuel the cell. Cycles between the cytoplasmic-open state (c-state) and the matrix-open state (m-state): operates by the alternating access mechanism with a single substrate-binding site intermittently exposed to either the cytosolic (c-state) or matrix (m-state) side of the inner mitochondrial membrane.</text>
</comment>
<evidence type="ECO:0000313" key="17">
    <source>
        <dbReference type="EMBL" id="CAF1234060.1"/>
    </source>
</evidence>
<keyword evidence="21" id="KW-1185">Reference proteome</keyword>
<evidence type="ECO:0000256" key="14">
    <source>
        <dbReference type="PROSITE-ProRule" id="PRU00282"/>
    </source>
</evidence>
<gene>
    <name evidence="18" type="ORF">GPM918_LOCUS25559</name>
    <name evidence="17" type="ORF">OVA965_LOCUS25521</name>
    <name evidence="19" type="ORF">SRO942_LOCUS25565</name>
    <name evidence="20" type="ORF">TMI583_LOCUS26253</name>
</gene>
<evidence type="ECO:0000256" key="10">
    <source>
        <dbReference type="ARBA" id="ARBA00023128"/>
    </source>
</evidence>
<dbReference type="InterPro" id="IPR018108">
    <property type="entry name" value="MCP_transmembrane"/>
</dbReference>
<dbReference type="GO" id="GO:0140021">
    <property type="term" value="P:mitochondrial ADP transmembrane transport"/>
    <property type="evidence" value="ECO:0007669"/>
    <property type="project" value="InterPro"/>
</dbReference>
<evidence type="ECO:0000256" key="3">
    <source>
        <dbReference type="ARBA" id="ARBA00011245"/>
    </source>
</evidence>
<sequence length="314" mass="34593">MTVAGIIPVTAVAPIECVKLLLQTQGEMLKQGTITRPYNGTIGCIMQTFRNEGLLSFWRGNLTNCFRSVCHQPLNFVFKDKVKCMFKQNRNYPYIVNFGKNIASGSLAGALSLCFVYSLDYTRTRLTTDVKSTKKGGGERKHAMVTYNGLVDVYEKTLAIDGIVGLYRGFVISCVEIIIYRGCYFGLYDTLKPILIGPDSGISSSFLLGYCIPITSGFISYPFDTIVRRMMITSGQPVKYKGSMDCMCQILRTEGVMAFYKGVGVTLLRGIAGAGLLSSSDKLVTLYISVKRFLSSRDIPISSPRGCEDDIGTI</sequence>
<evidence type="ECO:0000256" key="11">
    <source>
        <dbReference type="ARBA" id="ARBA00023136"/>
    </source>
</evidence>
<evidence type="ECO:0000256" key="12">
    <source>
        <dbReference type="ARBA" id="ARBA00024143"/>
    </source>
</evidence>
<evidence type="ECO:0000256" key="9">
    <source>
        <dbReference type="ARBA" id="ARBA00022989"/>
    </source>
</evidence>
<comment type="subunit">
    <text evidence="3 16">Monomer.</text>
</comment>
<evidence type="ECO:0000256" key="7">
    <source>
        <dbReference type="ARBA" id="ARBA00022737"/>
    </source>
</evidence>
<evidence type="ECO:0000256" key="5">
    <source>
        <dbReference type="ARBA" id="ARBA00022449"/>
    </source>
</evidence>
<dbReference type="PRINTS" id="PR00926">
    <property type="entry name" value="MITOCARRIER"/>
</dbReference>
<dbReference type="PROSITE" id="PS50920">
    <property type="entry name" value="SOLCAR"/>
    <property type="match status" value="3"/>
</dbReference>
<dbReference type="GO" id="GO:0005471">
    <property type="term" value="F:ATP:ADP antiporter activity"/>
    <property type="evidence" value="ECO:0007669"/>
    <property type="project" value="UniProtKB-UniRule"/>
</dbReference>
<dbReference type="PRINTS" id="PR00927">
    <property type="entry name" value="ADPTRNSLCASE"/>
</dbReference>
<evidence type="ECO:0000313" key="19">
    <source>
        <dbReference type="EMBL" id="CAF4001153.1"/>
    </source>
</evidence>
<dbReference type="GO" id="GO:1990544">
    <property type="term" value="P:mitochondrial ATP transmembrane transport"/>
    <property type="evidence" value="ECO:0007669"/>
    <property type="project" value="InterPro"/>
</dbReference>
<feature type="repeat" description="Solcar" evidence="14">
    <location>
        <begin position="1"/>
        <end position="85"/>
    </location>
</feature>
<comment type="similarity">
    <text evidence="2 15">Belongs to the mitochondrial carrier (TC 2.A.29) family.</text>
</comment>
<proteinExistence type="inferred from homology"/>
<feature type="repeat" description="Solcar" evidence="14">
    <location>
        <begin position="204"/>
        <end position="286"/>
    </location>
</feature>
<keyword evidence="11 14" id="KW-0472">Membrane</keyword>
<dbReference type="Proteomes" id="UP000681722">
    <property type="component" value="Unassembled WGS sequence"/>
</dbReference>
<name>A0A814Z8H7_9BILA</name>
<dbReference type="InterPro" id="IPR023395">
    <property type="entry name" value="MCP_dom_sf"/>
</dbReference>
<dbReference type="PANTHER" id="PTHR45635:SF14">
    <property type="entry name" value="ADP_ATP TRANSLOCASE"/>
    <property type="match status" value="1"/>
</dbReference>
<keyword evidence="5" id="KW-0050">Antiport</keyword>
<dbReference type="EMBL" id="CAJOBA010037435">
    <property type="protein sequence ID" value="CAF4042197.1"/>
    <property type="molecule type" value="Genomic_DNA"/>
</dbReference>
<dbReference type="PANTHER" id="PTHR45635">
    <property type="entry name" value="ADP,ATP CARRIER PROTEIN 1-RELATED-RELATED"/>
    <property type="match status" value="1"/>
</dbReference>
<dbReference type="Proteomes" id="UP000677228">
    <property type="component" value="Unassembled WGS sequence"/>
</dbReference>
<keyword evidence="9" id="KW-1133">Transmembrane helix</keyword>
<dbReference type="InterPro" id="IPR002113">
    <property type="entry name" value="ADT_euk_type"/>
</dbReference>